<organism evidence="1 2">
    <name type="scientific">Rhododendron molle</name>
    <name type="common">Chinese azalea</name>
    <name type="synonym">Azalea mollis</name>
    <dbReference type="NCBI Taxonomy" id="49168"/>
    <lineage>
        <taxon>Eukaryota</taxon>
        <taxon>Viridiplantae</taxon>
        <taxon>Streptophyta</taxon>
        <taxon>Embryophyta</taxon>
        <taxon>Tracheophyta</taxon>
        <taxon>Spermatophyta</taxon>
        <taxon>Magnoliopsida</taxon>
        <taxon>eudicotyledons</taxon>
        <taxon>Gunneridae</taxon>
        <taxon>Pentapetalae</taxon>
        <taxon>asterids</taxon>
        <taxon>Ericales</taxon>
        <taxon>Ericaceae</taxon>
        <taxon>Ericoideae</taxon>
        <taxon>Rhodoreae</taxon>
        <taxon>Rhododendron</taxon>
    </lineage>
</organism>
<reference evidence="1" key="1">
    <citation type="submission" date="2022-02" db="EMBL/GenBank/DDBJ databases">
        <title>Plant Genome Project.</title>
        <authorList>
            <person name="Zhang R.-G."/>
        </authorList>
    </citation>
    <scope>NUCLEOTIDE SEQUENCE</scope>
    <source>
        <strain evidence="1">AT1</strain>
    </source>
</reference>
<sequence>MDRLRDLEVSSIFRWAIVCQEVRSKEKKASWEGEGGVMSGNGGRAATSGVEVATVATAMMGSSSEVAGEGMVATGDVGEGPEVRGDTGGGTTVTGEDESKTGGGSGTVDGCADATGSRDRVTGSGGGAMGTPPTPTVKELLAAAEKASDERGGEEMTTSQVTATPVLRTTEVEPRGGDSGIGASHPVPFVEGDFLDSVGSRDILDALGLDAGIAAVLRGARTLEDQTSTLLLGALLSSAGVTASGMGSPEIAEMRVEELEQEAVVEERVTVVGEVKAYLEGEHPGFAPATYAPRSHFFEPVGMISYVPARADYPEDLLL</sequence>
<name>A0ACC0PQZ7_RHOML</name>
<dbReference type="Proteomes" id="UP001062846">
    <property type="component" value="Chromosome 2"/>
</dbReference>
<keyword evidence="2" id="KW-1185">Reference proteome</keyword>
<proteinExistence type="predicted"/>
<accession>A0ACC0PQZ7</accession>
<evidence type="ECO:0000313" key="2">
    <source>
        <dbReference type="Proteomes" id="UP001062846"/>
    </source>
</evidence>
<comment type="caution">
    <text evidence="1">The sequence shown here is derived from an EMBL/GenBank/DDBJ whole genome shotgun (WGS) entry which is preliminary data.</text>
</comment>
<gene>
    <name evidence="1" type="ORF">RHMOL_Rhmol02G0165800</name>
</gene>
<evidence type="ECO:0000313" key="1">
    <source>
        <dbReference type="EMBL" id="KAI8568016.1"/>
    </source>
</evidence>
<dbReference type="EMBL" id="CM046389">
    <property type="protein sequence ID" value="KAI8568016.1"/>
    <property type="molecule type" value="Genomic_DNA"/>
</dbReference>
<protein>
    <submittedName>
        <fullName evidence="1">Uncharacterized protein</fullName>
    </submittedName>
</protein>